<feature type="region of interest" description="Disordered" evidence="1">
    <location>
        <begin position="106"/>
        <end position="127"/>
    </location>
</feature>
<organism evidence="2 3">
    <name type="scientific">Cnephaeus nilssonii</name>
    <name type="common">Northern bat</name>
    <name type="synonym">Eptesicus nilssonii</name>
    <dbReference type="NCBI Taxonomy" id="3371016"/>
    <lineage>
        <taxon>Eukaryota</taxon>
        <taxon>Metazoa</taxon>
        <taxon>Chordata</taxon>
        <taxon>Craniata</taxon>
        <taxon>Vertebrata</taxon>
        <taxon>Euteleostomi</taxon>
        <taxon>Mammalia</taxon>
        <taxon>Eutheria</taxon>
        <taxon>Laurasiatheria</taxon>
        <taxon>Chiroptera</taxon>
        <taxon>Yangochiroptera</taxon>
        <taxon>Vespertilionidae</taxon>
        <taxon>Cnephaeus</taxon>
    </lineage>
</organism>
<accession>A0AA40HYU1</accession>
<name>A0AA40HYU1_CNENI</name>
<dbReference type="EMBL" id="JAULJE010000008">
    <property type="protein sequence ID" value="KAK1339888.1"/>
    <property type="molecule type" value="Genomic_DNA"/>
</dbReference>
<feature type="region of interest" description="Disordered" evidence="1">
    <location>
        <begin position="225"/>
        <end position="247"/>
    </location>
</feature>
<sequence>MKGEIVAFRDENVMLLAWKDKRIVTMLSTWDTSETESVERRVRGEKSKEEEERRFIFAKHVNVNQVFICSTVFEDFSRRVFHSASFPVVLDGGGVEHGGRSDAVLAVGSSGGSTGPADGDQQWWRGAGPLPVSQVLREPAVHGEEGDGDEREDGGQDAQRQHVGDALTLDHVFVHRKLGWKLQGGLAGKVCGEVPGHGEGEADAAEGLVEGGGVVAGAEEVRERGAVPAGPDRQRAEHQGHGRQEVGQQHQVLAVVDLIRNAPAGVELGQHGHIELLAGHVHAFHVRGFPKANVHDGDAVAVDLPHAPGEAVGDAQAEGPGHVSQEDGQAFEEQGLRPRPPEGEAAVLVEGHVQEIGRRVVLQQQETVHRREEPHHRLSAAQRPIQGWALNACLVAEMMM</sequence>
<evidence type="ECO:0000313" key="2">
    <source>
        <dbReference type="EMBL" id="KAK1339888.1"/>
    </source>
</evidence>
<evidence type="ECO:0000256" key="1">
    <source>
        <dbReference type="SAM" id="MobiDB-lite"/>
    </source>
</evidence>
<comment type="caution">
    <text evidence="2">The sequence shown here is derived from an EMBL/GenBank/DDBJ whole genome shotgun (WGS) entry which is preliminary data.</text>
</comment>
<dbReference type="AlphaFoldDB" id="A0AA40HYU1"/>
<keyword evidence="3" id="KW-1185">Reference proteome</keyword>
<dbReference type="Proteomes" id="UP001177744">
    <property type="component" value="Unassembled WGS sequence"/>
</dbReference>
<gene>
    <name evidence="2" type="ORF">QTO34_018448</name>
</gene>
<feature type="compositionally biased region" description="Basic and acidic residues" evidence="1">
    <location>
        <begin position="232"/>
        <end position="244"/>
    </location>
</feature>
<proteinExistence type="predicted"/>
<feature type="region of interest" description="Disordered" evidence="1">
    <location>
        <begin position="141"/>
        <end position="160"/>
    </location>
</feature>
<reference evidence="2" key="1">
    <citation type="submission" date="2023-06" db="EMBL/GenBank/DDBJ databases">
        <title>Reference genome for the Northern bat (Eptesicus nilssonii), a most northern bat species.</title>
        <authorList>
            <person name="Laine V.N."/>
            <person name="Pulliainen A.T."/>
            <person name="Lilley T.M."/>
        </authorList>
    </citation>
    <scope>NUCLEOTIDE SEQUENCE</scope>
    <source>
        <strain evidence="2">BLF_Eptnil</strain>
        <tissue evidence="2">Kidney</tissue>
    </source>
</reference>
<evidence type="ECO:0000313" key="3">
    <source>
        <dbReference type="Proteomes" id="UP001177744"/>
    </source>
</evidence>
<protein>
    <submittedName>
        <fullName evidence="2">Uncharacterized protein</fullName>
    </submittedName>
</protein>